<sequence>MHEQNRENAFVSSLIPFATKIMQRRHLLRVLAAASAALATGLSFSAAAQSGYPTKPITLVVPFPAGGTTDIVARIVADKLGQQLGQAVVVDNRGGAGGSIGTTFLSKAAPDGYTLGIATASTHGINPAVYPRLSYDATKDFTTITNLASVPNVMSIHPSVKATDMKSFIALAQAQPGKLAYGSAGNGSVSHMMGELFKLSSKTELLHVPYKGVGPALNDALAGQVQVLFDNLPSSLPFIEGGKLRALAVAAPKRVAALPNVPTFAELGLGEVNDAAWFGLIAPANLPADLQNKLHAAAVKVLALPEVKAKLEKLGATPVGDTPAHFAAQIKSEVAKNKRVAAAAKISLD</sequence>
<protein>
    <submittedName>
        <fullName evidence="3">Tripartite-type tricarboxylate transporter receptor subunit TctC</fullName>
    </submittedName>
</protein>
<dbReference type="Proteomes" id="UP000249638">
    <property type="component" value="Unassembled WGS sequence"/>
</dbReference>
<dbReference type="CDD" id="cd13577">
    <property type="entry name" value="PBP2_BugE_Glu"/>
    <property type="match status" value="1"/>
</dbReference>
<organism evidence="3 4">
    <name type="scientific">Cupriavidus phytorum</name>
    <dbReference type="NCBI Taxonomy" id="3024399"/>
    <lineage>
        <taxon>Bacteria</taxon>
        <taxon>Pseudomonadati</taxon>
        <taxon>Pseudomonadota</taxon>
        <taxon>Betaproteobacteria</taxon>
        <taxon>Burkholderiales</taxon>
        <taxon>Burkholderiaceae</taxon>
        <taxon>Cupriavidus</taxon>
    </lineage>
</organism>
<evidence type="ECO:0000256" key="1">
    <source>
        <dbReference type="ARBA" id="ARBA00006987"/>
    </source>
</evidence>
<keyword evidence="4" id="KW-1185">Reference proteome</keyword>
<reference evidence="3" key="1">
    <citation type="submission" date="2018-06" db="EMBL/GenBank/DDBJ databases">
        <title>Genomic Encyclopedia of Type Strains, Phase IV (KMG-V): Genome sequencing to study the core and pangenomes of soil and plant-associated prokaryotes.</title>
        <authorList>
            <person name="Whitman W."/>
        </authorList>
    </citation>
    <scope>NUCLEOTIDE SEQUENCE [LARGE SCALE GENOMIC DNA]</scope>
    <source>
        <strain evidence="3">MLR2-44</strain>
    </source>
</reference>
<keyword evidence="3" id="KW-0675">Receptor</keyword>
<dbReference type="PROSITE" id="PS51318">
    <property type="entry name" value="TAT"/>
    <property type="match status" value="1"/>
</dbReference>
<dbReference type="PANTHER" id="PTHR42928">
    <property type="entry name" value="TRICARBOXYLATE-BINDING PROTEIN"/>
    <property type="match status" value="1"/>
</dbReference>
<gene>
    <name evidence="3" type="ORF">C7416_105107</name>
</gene>
<dbReference type="Pfam" id="PF03401">
    <property type="entry name" value="TctC"/>
    <property type="match status" value="1"/>
</dbReference>
<dbReference type="PANTHER" id="PTHR42928:SF5">
    <property type="entry name" value="BLR1237 PROTEIN"/>
    <property type="match status" value="1"/>
</dbReference>
<evidence type="ECO:0000313" key="4">
    <source>
        <dbReference type="Proteomes" id="UP000249638"/>
    </source>
</evidence>
<name>A0A2W7QRW6_9BURK</name>
<dbReference type="InterPro" id="IPR042100">
    <property type="entry name" value="Bug_dom1"/>
</dbReference>
<accession>A0A2W7QRW6</accession>
<dbReference type="AlphaFoldDB" id="A0A2W7QRW6"/>
<dbReference type="Gene3D" id="3.40.190.10">
    <property type="entry name" value="Periplasmic binding protein-like II"/>
    <property type="match status" value="1"/>
</dbReference>
<comment type="similarity">
    <text evidence="1">Belongs to the UPF0065 (bug) family.</text>
</comment>
<dbReference type="SUPFAM" id="SSF53850">
    <property type="entry name" value="Periplasmic binding protein-like II"/>
    <property type="match status" value="1"/>
</dbReference>
<dbReference type="PIRSF" id="PIRSF017082">
    <property type="entry name" value="YflP"/>
    <property type="match status" value="1"/>
</dbReference>
<dbReference type="InterPro" id="IPR006311">
    <property type="entry name" value="TAT_signal"/>
</dbReference>
<comment type="caution">
    <text evidence="3">The sequence shown here is derived from an EMBL/GenBank/DDBJ whole genome shotgun (WGS) entry which is preliminary data.</text>
</comment>
<feature type="chain" id="PRO_5016122160" evidence="2">
    <location>
        <begin position="49"/>
        <end position="349"/>
    </location>
</feature>
<dbReference type="InterPro" id="IPR005064">
    <property type="entry name" value="BUG"/>
</dbReference>
<keyword evidence="2" id="KW-0732">Signal</keyword>
<proteinExistence type="inferred from homology"/>
<dbReference type="EMBL" id="QKZN01000005">
    <property type="protein sequence ID" value="PZX27879.1"/>
    <property type="molecule type" value="Genomic_DNA"/>
</dbReference>
<evidence type="ECO:0000313" key="3">
    <source>
        <dbReference type="EMBL" id="PZX27879.1"/>
    </source>
</evidence>
<feature type="signal peptide" evidence="2">
    <location>
        <begin position="1"/>
        <end position="48"/>
    </location>
</feature>
<evidence type="ECO:0000256" key="2">
    <source>
        <dbReference type="SAM" id="SignalP"/>
    </source>
</evidence>
<dbReference type="Gene3D" id="3.40.190.150">
    <property type="entry name" value="Bordetella uptake gene, domain 1"/>
    <property type="match status" value="1"/>
</dbReference>